<dbReference type="AlphaFoldDB" id="K2AXQ9"/>
<dbReference type="Pfam" id="PF26593">
    <property type="entry name" value="TraC-like"/>
    <property type="match status" value="1"/>
</dbReference>
<organism evidence="2">
    <name type="scientific">uncultured bacterium</name>
    <name type="common">gcode 4</name>
    <dbReference type="NCBI Taxonomy" id="1234023"/>
    <lineage>
        <taxon>Bacteria</taxon>
        <taxon>environmental samples</taxon>
    </lineage>
</organism>
<protein>
    <recommendedName>
        <fullName evidence="1">TraC-like domain-containing protein</fullName>
    </recommendedName>
</protein>
<dbReference type="InterPro" id="IPR058596">
    <property type="entry name" value="TraC-like_dom"/>
</dbReference>
<sequence length="241" mass="28799">MDDKTTKSVKQGKKHIWDATTQRYLPFSEIRDNILIMKDGSSRMVLKVNAVNFNLKSEEEQDSIIYSYQRFLNTLNFPIQIIVRSLKVDIEWYINKLKTLAVKQKNPLLQEQTYRYIDFLVNLVDIAQIMKKNFYIIVPYDTDEGKSVKETWIFWIFRSFWSAITQEQTITKIRATRVKVEKLKKWNTERLHTIKSNLESIWLKAEEVKKDDLIKLMINYYNPKINSEIKTKEEVSNLNME</sequence>
<dbReference type="EMBL" id="AMFJ01021620">
    <property type="protein sequence ID" value="EKD66556.1"/>
    <property type="molecule type" value="Genomic_DNA"/>
</dbReference>
<evidence type="ECO:0000313" key="2">
    <source>
        <dbReference type="EMBL" id="EKD66556.1"/>
    </source>
</evidence>
<feature type="domain" description="TraC-like" evidence="1">
    <location>
        <begin position="36"/>
        <end position="222"/>
    </location>
</feature>
<reference evidence="2" key="1">
    <citation type="journal article" date="2012" name="Science">
        <title>Fermentation, hydrogen, and sulfur metabolism in multiple uncultivated bacterial phyla.</title>
        <authorList>
            <person name="Wrighton K.C."/>
            <person name="Thomas B.C."/>
            <person name="Sharon I."/>
            <person name="Miller C.S."/>
            <person name="Castelle C.J."/>
            <person name="VerBerkmoes N.C."/>
            <person name="Wilkins M.J."/>
            <person name="Hettich R.L."/>
            <person name="Lipton M.S."/>
            <person name="Williams K.H."/>
            <person name="Long P.E."/>
            <person name="Banfield J.F."/>
        </authorList>
    </citation>
    <scope>NUCLEOTIDE SEQUENCE [LARGE SCALE GENOMIC DNA]</scope>
</reference>
<gene>
    <name evidence="2" type="ORF">ACD_49C00034G0004</name>
</gene>
<accession>K2AXQ9</accession>
<proteinExistence type="predicted"/>
<evidence type="ECO:0000259" key="1">
    <source>
        <dbReference type="Pfam" id="PF26593"/>
    </source>
</evidence>
<name>K2AXQ9_9BACT</name>
<comment type="caution">
    <text evidence="2">The sequence shown here is derived from an EMBL/GenBank/DDBJ whole genome shotgun (WGS) entry which is preliminary data.</text>
</comment>